<feature type="chain" id="PRO_5015130993" evidence="1">
    <location>
        <begin position="19"/>
        <end position="280"/>
    </location>
</feature>
<evidence type="ECO:0000313" key="2">
    <source>
        <dbReference type="EMBL" id="PRW33908.1"/>
    </source>
</evidence>
<gene>
    <name evidence="2" type="ORF">C2E21_7277</name>
</gene>
<sequence length="280" mass="28140">MAATKVALLLACLACTQASRLLLQQDPIAALDAALQSPLEDIAGGGLIVGSSCSSRGPDNFAQCCADKVASGACLADSSCRQANACTPPAPVGNDCSSRGPDNFDACCAEKVTKGTCMADQSCRSANACMPPGPTPGSQCVSTGPANYVQCCVGKGGASANLVDSSCPPPRCGALNGQSAADFKTCCTVLKNPASDPTCPQPAPVPTPPPAPPATNVTCFNMTALLGGLAKIQSATTASLNANSDPARLRSIATFGLQQMYDYVRNATTAVKVPGTSYAP</sequence>
<dbReference type="Proteomes" id="UP000239899">
    <property type="component" value="Unassembled WGS sequence"/>
</dbReference>
<organism evidence="2 3">
    <name type="scientific">Chlorella sorokiniana</name>
    <name type="common">Freshwater green alga</name>
    <dbReference type="NCBI Taxonomy" id="3076"/>
    <lineage>
        <taxon>Eukaryota</taxon>
        <taxon>Viridiplantae</taxon>
        <taxon>Chlorophyta</taxon>
        <taxon>core chlorophytes</taxon>
        <taxon>Trebouxiophyceae</taxon>
        <taxon>Chlorellales</taxon>
        <taxon>Chlorellaceae</taxon>
        <taxon>Chlorella clade</taxon>
        <taxon>Chlorella</taxon>
    </lineage>
</organism>
<feature type="signal peptide" evidence="1">
    <location>
        <begin position="1"/>
        <end position="18"/>
    </location>
</feature>
<name>A0A2P6THZ6_CHLSO</name>
<evidence type="ECO:0000256" key="1">
    <source>
        <dbReference type="SAM" id="SignalP"/>
    </source>
</evidence>
<keyword evidence="3" id="KW-1185">Reference proteome</keyword>
<protein>
    <submittedName>
        <fullName evidence="2">Uncharacterized protein</fullName>
    </submittedName>
</protein>
<dbReference type="EMBL" id="LHPG02000015">
    <property type="protein sequence ID" value="PRW33908.1"/>
    <property type="molecule type" value="Genomic_DNA"/>
</dbReference>
<dbReference type="AlphaFoldDB" id="A0A2P6THZ6"/>
<comment type="caution">
    <text evidence="2">The sequence shown here is derived from an EMBL/GenBank/DDBJ whole genome shotgun (WGS) entry which is preliminary data.</text>
</comment>
<evidence type="ECO:0000313" key="3">
    <source>
        <dbReference type="Proteomes" id="UP000239899"/>
    </source>
</evidence>
<reference evidence="2 3" key="1">
    <citation type="journal article" date="2018" name="Plant J.">
        <title>Genome sequences of Chlorella sorokiniana UTEX 1602 and Micractinium conductrix SAG 241.80: implications to maltose excretion by a green alga.</title>
        <authorList>
            <person name="Arriola M.B."/>
            <person name="Velmurugan N."/>
            <person name="Zhang Y."/>
            <person name="Plunkett M.H."/>
            <person name="Hondzo H."/>
            <person name="Barney B.M."/>
        </authorList>
    </citation>
    <scope>NUCLEOTIDE SEQUENCE [LARGE SCALE GENOMIC DNA]</scope>
    <source>
        <strain evidence="3">UTEX 1602</strain>
    </source>
</reference>
<proteinExistence type="predicted"/>
<keyword evidence="1" id="KW-0732">Signal</keyword>
<accession>A0A2P6THZ6</accession>